<dbReference type="Proteomes" id="UP000275267">
    <property type="component" value="Unassembled WGS sequence"/>
</dbReference>
<comment type="caution">
    <text evidence="1">The sequence shown here is derived from an EMBL/GenBank/DDBJ whole genome shotgun (WGS) entry which is preliminary data.</text>
</comment>
<evidence type="ECO:0000313" key="2">
    <source>
        <dbReference type="Proteomes" id="UP000275267"/>
    </source>
</evidence>
<evidence type="ECO:0000313" key="1">
    <source>
        <dbReference type="EMBL" id="RLM69334.1"/>
    </source>
</evidence>
<dbReference type="EMBL" id="PQIB02000014">
    <property type="protein sequence ID" value="RLM69334.1"/>
    <property type="molecule type" value="Genomic_DNA"/>
</dbReference>
<organism evidence="1 2">
    <name type="scientific">Panicum miliaceum</name>
    <name type="common">Proso millet</name>
    <name type="synonym">Broomcorn millet</name>
    <dbReference type="NCBI Taxonomy" id="4540"/>
    <lineage>
        <taxon>Eukaryota</taxon>
        <taxon>Viridiplantae</taxon>
        <taxon>Streptophyta</taxon>
        <taxon>Embryophyta</taxon>
        <taxon>Tracheophyta</taxon>
        <taxon>Spermatophyta</taxon>
        <taxon>Magnoliopsida</taxon>
        <taxon>Liliopsida</taxon>
        <taxon>Poales</taxon>
        <taxon>Poaceae</taxon>
        <taxon>PACMAD clade</taxon>
        <taxon>Panicoideae</taxon>
        <taxon>Panicodae</taxon>
        <taxon>Paniceae</taxon>
        <taxon>Panicinae</taxon>
        <taxon>Panicum</taxon>
        <taxon>Panicum sect. Panicum</taxon>
    </lineage>
</organism>
<keyword evidence="2" id="KW-1185">Reference proteome</keyword>
<name>A0A3L6Q167_PANMI</name>
<sequence length="62" mass="6645">MASGFLSPLLSSARKLLDLLWSSAAASGSGSPQGERSTFPADLQRLERLLRRIQATLDDVGE</sequence>
<dbReference type="AlphaFoldDB" id="A0A3L6Q167"/>
<proteinExistence type="predicted"/>
<evidence type="ECO:0008006" key="3">
    <source>
        <dbReference type="Google" id="ProtNLM"/>
    </source>
</evidence>
<accession>A0A3L6Q167</accession>
<gene>
    <name evidence="1" type="ORF">C2845_PM17G11060</name>
</gene>
<reference evidence="2" key="1">
    <citation type="journal article" date="2019" name="Nat. Commun.">
        <title>The genome of broomcorn millet.</title>
        <authorList>
            <person name="Zou C."/>
            <person name="Miki D."/>
            <person name="Li D."/>
            <person name="Tang Q."/>
            <person name="Xiao L."/>
            <person name="Rajput S."/>
            <person name="Deng P."/>
            <person name="Jia W."/>
            <person name="Huang R."/>
            <person name="Zhang M."/>
            <person name="Sun Y."/>
            <person name="Hu J."/>
            <person name="Fu X."/>
            <person name="Schnable P.S."/>
            <person name="Li F."/>
            <person name="Zhang H."/>
            <person name="Feng B."/>
            <person name="Zhu X."/>
            <person name="Liu R."/>
            <person name="Schnable J.C."/>
            <person name="Zhu J.-K."/>
            <person name="Zhang H."/>
        </authorList>
    </citation>
    <scope>NUCLEOTIDE SEQUENCE [LARGE SCALE GENOMIC DNA]</scope>
</reference>
<protein>
    <recommendedName>
        <fullName evidence="3">Rx N-terminal domain-containing protein</fullName>
    </recommendedName>
</protein>